<dbReference type="EMBL" id="JAPUUL010000149">
    <property type="protein sequence ID" value="KAJ8132316.1"/>
    <property type="molecule type" value="Genomic_DNA"/>
</dbReference>
<gene>
    <name evidence="1" type="ORF">O1611_g1302</name>
</gene>
<evidence type="ECO:0000313" key="2">
    <source>
        <dbReference type="Proteomes" id="UP001153332"/>
    </source>
</evidence>
<keyword evidence="2" id="KW-1185">Reference proteome</keyword>
<sequence>MWNIQNNIVEPYWVFRPSMAPPKLSRRQMAKLFAKSIIADLPLDILAALVVWPRIVVDAIGLRAAQEADATAHILVRLWKYMKSRGITTAIPRVPQQGAGPYRKFWHLSSTYSEHAESSLPKYGTKGPWKPKNSPPVDWFQSKWGDIVTGLQFSA</sequence>
<reference evidence="1" key="1">
    <citation type="submission" date="2022-12" db="EMBL/GenBank/DDBJ databases">
        <title>Genome Sequence of Lasiodiplodia mahajangana.</title>
        <authorList>
            <person name="Buettner E."/>
        </authorList>
    </citation>
    <scope>NUCLEOTIDE SEQUENCE</scope>
    <source>
        <strain evidence="1">VT137</strain>
    </source>
</reference>
<organism evidence="1 2">
    <name type="scientific">Lasiodiplodia mahajangana</name>
    <dbReference type="NCBI Taxonomy" id="1108764"/>
    <lineage>
        <taxon>Eukaryota</taxon>
        <taxon>Fungi</taxon>
        <taxon>Dikarya</taxon>
        <taxon>Ascomycota</taxon>
        <taxon>Pezizomycotina</taxon>
        <taxon>Dothideomycetes</taxon>
        <taxon>Dothideomycetes incertae sedis</taxon>
        <taxon>Botryosphaeriales</taxon>
        <taxon>Botryosphaeriaceae</taxon>
        <taxon>Lasiodiplodia</taxon>
    </lineage>
</organism>
<proteinExistence type="predicted"/>
<accession>A0ACC2JY19</accession>
<protein>
    <submittedName>
        <fullName evidence="1">Uncharacterized protein</fullName>
    </submittedName>
</protein>
<comment type="caution">
    <text evidence="1">The sequence shown here is derived from an EMBL/GenBank/DDBJ whole genome shotgun (WGS) entry which is preliminary data.</text>
</comment>
<dbReference type="Proteomes" id="UP001153332">
    <property type="component" value="Unassembled WGS sequence"/>
</dbReference>
<evidence type="ECO:0000313" key="1">
    <source>
        <dbReference type="EMBL" id="KAJ8132316.1"/>
    </source>
</evidence>
<name>A0ACC2JY19_9PEZI</name>